<evidence type="ECO:0000256" key="5">
    <source>
        <dbReference type="ARBA" id="ARBA00023242"/>
    </source>
</evidence>
<dbReference type="AlphaFoldDB" id="A0A5C3LYF9"/>
<dbReference type="PANTHER" id="PTHR46481:SF10">
    <property type="entry name" value="ZINC FINGER BED DOMAIN-CONTAINING PROTEIN 39"/>
    <property type="match status" value="1"/>
</dbReference>
<sequence>MTDTQVWDMSDDEIIEASKSIWRSPVYDHYDISLIHEGLSAAWIIKFAFNYQARLNTSEGTSNLQATAQQCNELHGTQQILKSASSKPTPPTIPYSDAAHFLDEDYRSEVEMLHPGTTLPHLTTISTDINHLYVKLSDYVCNYFMGLNSAIHLVLDGWTAPIIASYLGIVIVWYTNGQIHRCVLEFIKLCQKHDGQYLATMVANCLSHFGLKDLSKKSVVVAHGAHHNTQQQRGGANVHVEEEIIVEEGSEEMDIDADEAVQLETEATEASEAEEGNDGRLIHD</sequence>
<dbReference type="PANTHER" id="PTHR46481">
    <property type="entry name" value="ZINC FINGER BED DOMAIN-CONTAINING PROTEIN 4"/>
    <property type="match status" value="1"/>
</dbReference>
<dbReference type="GO" id="GO:0005634">
    <property type="term" value="C:nucleus"/>
    <property type="evidence" value="ECO:0007669"/>
    <property type="project" value="UniProtKB-SubCell"/>
</dbReference>
<evidence type="ECO:0000313" key="7">
    <source>
        <dbReference type="EMBL" id="TFK37882.1"/>
    </source>
</evidence>
<feature type="compositionally biased region" description="Acidic residues" evidence="6">
    <location>
        <begin position="264"/>
        <end position="276"/>
    </location>
</feature>
<evidence type="ECO:0000256" key="1">
    <source>
        <dbReference type="ARBA" id="ARBA00004123"/>
    </source>
</evidence>
<feature type="region of interest" description="Disordered" evidence="6">
    <location>
        <begin position="264"/>
        <end position="284"/>
    </location>
</feature>
<evidence type="ECO:0000256" key="3">
    <source>
        <dbReference type="ARBA" id="ARBA00022771"/>
    </source>
</evidence>
<keyword evidence="3" id="KW-0863">Zinc-finger</keyword>
<name>A0A5C3LYF9_9AGAR</name>
<evidence type="ECO:0000256" key="2">
    <source>
        <dbReference type="ARBA" id="ARBA00022723"/>
    </source>
</evidence>
<comment type="subcellular location">
    <subcellularLocation>
        <location evidence="1">Nucleus</location>
    </subcellularLocation>
</comment>
<protein>
    <submittedName>
        <fullName evidence="7">Uncharacterized protein</fullName>
    </submittedName>
</protein>
<evidence type="ECO:0000313" key="8">
    <source>
        <dbReference type="Proteomes" id="UP000308652"/>
    </source>
</evidence>
<keyword evidence="5" id="KW-0539">Nucleus</keyword>
<keyword evidence="2" id="KW-0479">Metal-binding</keyword>
<accession>A0A5C3LYF9</accession>
<evidence type="ECO:0000256" key="4">
    <source>
        <dbReference type="ARBA" id="ARBA00022833"/>
    </source>
</evidence>
<dbReference type="EMBL" id="ML213606">
    <property type="protein sequence ID" value="TFK37882.1"/>
    <property type="molecule type" value="Genomic_DNA"/>
</dbReference>
<organism evidence="7 8">
    <name type="scientific">Crucibulum laeve</name>
    <dbReference type="NCBI Taxonomy" id="68775"/>
    <lineage>
        <taxon>Eukaryota</taxon>
        <taxon>Fungi</taxon>
        <taxon>Dikarya</taxon>
        <taxon>Basidiomycota</taxon>
        <taxon>Agaricomycotina</taxon>
        <taxon>Agaricomycetes</taxon>
        <taxon>Agaricomycetidae</taxon>
        <taxon>Agaricales</taxon>
        <taxon>Agaricineae</taxon>
        <taxon>Nidulariaceae</taxon>
        <taxon>Crucibulum</taxon>
    </lineage>
</organism>
<dbReference type="OrthoDB" id="2794314at2759"/>
<dbReference type="InterPro" id="IPR052035">
    <property type="entry name" value="ZnF_BED_domain_contain"/>
</dbReference>
<dbReference type="GO" id="GO:0008270">
    <property type="term" value="F:zinc ion binding"/>
    <property type="evidence" value="ECO:0007669"/>
    <property type="project" value="UniProtKB-KW"/>
</dbReference>
<evidence type="ECO:0000256" key="6">
    <source>
        <dbReference type="SAM" id="MobiDB-lite"/>
    </source>
</evidence>
<proteinExistence type="predicted"/>
<keyword evidence="4" id="KW-0862">Zinc</keyword>
<gene>
    <name evidence="7" type="ORF">BDQ12DRAFT_723952</name>
</gene>
<dbReference type="Proteomes" id="UP000308652">
    <property type="component" value="Unassembled WGS sequence"/>
</dbReference>
<keyword evidence="8" id="KW-1185">Reference proteome</keyword>
<reference evidence="7 8" key="1">
    <citation type="journal article" date="2019" name="Nat. Ecol. Evol.">
        <title>Megaphylogeny resolves global patterns of mushroom evolution.</title>
        <authorList>
            <person name="Varga T."/>
            <person name="Krizsan K."/>
            <person name="Foldi C."/>
            <person name="Dima B."/>
            <person name="Sanchez-Garcia M."/>
            <person name="Sanchez-Ramirez S."/>
            <person name="Szollosi G.J."/>
            <person name="Szarkandi J.G."/>
            <person name="Papp V."/>
            <person name="Albert L."/>
            <person name="Andreopoulos W."/>
            <person name="Angelini C."/>
            <person name="Antonin V."/>
            <person name="Barry K.W."/>
            <person name="Bougher N.L."/>
            <person name="Buchanan P."/>
            <person name="Buyck B."/>
            <person name="Bense V."/>
            <person name="Catcheside P."/>
            <person name="Chovatia M."/>
            <person name="Cooper J."/>
            <person name="Damon W."/>
            <person name="Desjardin D."/>
            <person name="Finy P."/>
            <person name="Geml J."/>
            <person name="Haridas S."/>
            <person name="Hughes K."/>
            <person name="Justo A."/>
            <person name="Karasinski D."/>
            <person name="Kautmanova I."/>
            <person name="Kiss B."/>
            <person name="Kocsube S."/>
            <person name="Kotiranta H."/>
            <person name="LaButti K.M."/>
            <person name="Lechner B.E."/>
            <person name="Liimatainen K."/>
            <person name="Lipzen A."/>
            <person name="Lukacs Z."/>
            <person name="Mihaltcheva S."/>
            <person name="Morgado L.N."/>
            <person name="Niskanen T."/>
            <person name="Noordeloos M.E."/>
            <person name="Ohm R.A."/>
            <person name="Ortiz-Santana B."/>
            <person name="Ovrebo C."/>
            <person name="Racz N."/>
            <person name="Riley R."/>
            <person name="Savchenko A."/>
            <person name="Shiryaev A."/>
            <person name="Soop K."/>
            <person name="Spirin V."/>
            <person name="Szebenyi C."/>
            <person name="Tomsovsky M."/>
            <person name="Tulloss R.E."/>
            <person name="Uehling J."/>
            <person name="Grigoriev I.V."/>
            <person name="Vagvolgyi C."/>
            <person name="Papp T."/>
            <person name="Martin F.M."/>
            <person name="Miettinen O."/>
            <person name="Hibbett D.S."/>
            <person name="Nagy L.G."/>
        </authorList>
    </citation>
    <scope>NUCLEOTIDE SEQUENCE [LARGE SCALE GENOMIC DNA]</scope>
    <source>
        <strain evidence="7 8">CBS 166.37</strain>
    </source>
</reference>